<dbReference type="CDD" id="cd00637">
    <property type="entry name" value="7tm_classA_rhodopsin-like"/>
    <property type="match status" value="1"/>
</dbReference>
<feature type="transmembrane region" description="Helical" evidence="8">
    <location>
        <begin position="26"/>
        <end position="47"/>
    </location>
</feature>
<evidence type="ECO:0000256" key="7">
    <source>
        <dbReference type="ARBA" id="ARBA00023224"/>
    </source>
</evidence>
<keyword evidence="2 8" id="KW-0812">Transmembrane</keyword>
<evidence type="ECO:0000256" key="1">
    <source>
        <dbReference type="ARBA" id="ARBA00004141"/>
    </source>
</evidence>
<reference evidence="10 12" key="2">
    <citation type="journal article" date="2013" name="Nature">
        <title>Insights into bilaterian evolution from three spiralian genomes.</title>
        <authorList>
            <person name="Simakov O."/>
            <person name="Marletaz F."/>
            <person name="Cho S.J."/>
            <person name="Edsinger-Gonzales E."/>
            <person name="Havlak P."/>
            <person name="Hellsten U."/>
            <person name="Kuo D.H."/>
            <person name="Larsson T."/>
            <person name="Lv J."/>
            <person name="Arendt D."/>
            <person name="Savage R."/>
            <person name="Osoegawa K."/>
            <person name="de Jong P."/>
            <person name="Grimwood J."/>
            <person name="Chapman J.A."/>
            <person name="Shapiro H."/>
            <person name="Aerts A."/>
            <person name="Otillar R.P."/>
            <person name="Terry A.Y."/>
            <person name="Boore J.L."/>
            <person name="Grigoriev I.V."/>
            <person name="Lindberg D.R."/>
            <person name="Seaver E.C."/>
            <person name="Weisblat D.A."/>
            <person name="Putnam N.H."/>
            <person name="Rokhsar D.S."/>
        </authorList>
    </citation>
    <scope>NUCLEOTIDE SEQUENCE</scope>
    <source>
        <strain evidence="10 12">I ESC-2004</strain>
    </source>
</reference>
<dbReference type="InterPro" id="IPR000276">
    <property type="entry name" value="GPCR_Rhodpsn"/>
</dbReference>
<dbReference type="OrthoDB" id="6147740at2759"/>
<keyword evidence="4" id="KW-0297">G-protein coupled receptor</keyword>
<evidence type="ECO:0000313" key="10">
    <source>
        <dbReference type="EMBL" id="ELT90501.1"/>
    </source>
</evidence>
<comment type="subcellular location">
    <subcellularLocation>
        <location evidence="1">Membrane</location>
        <topology evidence="1">Multi-pass membrane protein</topology>
    </subcellularLocation>
</comment>
<feature type="transmembrane region" description="Helical" evidence="8">
    <location>
        <begin position="154"/>
        <end position="182"/>
    </location>
</feature>
<protein>
    <recommendedName>
        <fullName evidence="9">G-protein coupled receptors family 1 profile domain-containing protein</fullName>
    </recommendedName>
</protein>
<dbReference type="GO" id="GO:0005886">
    <property type="term" value="C:plasma membrane"/>
    <property type="evidence" value="ECO:0007669"/>
    <property type="project" value="TreeGrafter"/>
</dbReference>
<feature type="transmembrane region" description="Helical" evidence="8">
    <location>
        <begin position="115"/>
        <end position="133"/>
    </location>
</feature>
<organism evidence="10">
    <name type="scientific">Capitella teleta</name>
    <name type="common">Polychaete worm</name>
    <dbReference type="NCBI Taxonomy" id="283909"/>
    <lineage>
        <taxon>Eukaryota</taxon>
        <taxon>Metazoa</taxon>
        <taxon>Spiralia</taxon>
        <taxon>Lophotrochozoa</taxon>
        <taxon>Annelida</taxon>
        <taxon>Polychaeta</taxon>
        <taxon>Sedentaria</taxon>
        <taxon>Scolecida</taxon>
        <taxon>Capitellidae</taxon>
        <taxon>Capitella</taxon>
    </lineage>
</organism>
<dbReference type="EMBL" id="KB310891">
    <property type="protein sequence ID" value="ELT90501.1"/>
    <property type="molecule type" value="Genomic_DNA"/>
</dbReference>
<keyword evidence="7" id="KW-0807">Transducer</keyword>
<evidence type="ECO:0000256" key="2">
    <source>
        <dbReference type="ARBA" id="ARBA00022692"/>
    </source>
</evidence>
<dbReference type="EnsemblMetazoa" id="CapteT191581">
    <property type="protein sequence ID" value="CapteP191581"/>
    <property type="gene ID" value="CapteG191581"/>
</dbReference>
<accession>R7TG27</accession>
<keyword evidence="6" id="KW-0675">Receptor</keyword>
<dbReference type="STRING" id="283909.R7TG27"/>
<name>R7TG27_CAPTE</name>
<evidence type="ECO:0000313" key="12">
    <source>
        <dbReference type="Proteomes" id="UP000014760"/>
    </source>
</evidence>
<proteinExistence type="predicted"/>
<feature type="transmembrane region" description="Helical" evidence="8">
    <location>
        <begin position="298"/>
        <end position="318"/>
    </location>
</feature>
<evidence type="ECO:0000256" key="6">
    <source>
        <dbReference type="ARBA" id="ARBA00023170"/>
    </source>
</evidence>
<evidence type="ECO:0000256" key="4">
    <source>
        <dbReference type="ARBA" id="ARBA00023040"/>
    </source>
</evidence>
<dbReference type="PANTHER" id="PTHR45695:SF9">
    <property type="entry name" value="LEUCOKININ RECEPTOR"/>
    <property type="match status" value="1"/>
</dbReference>
<dbReference type="AlphaFoldDB" id="R7TG27"/>
<evidence type="ECO:0000259" key="9">
    <source>
        <dbReference type="PROSITE" id="PS50262"/>
    </source>
</evidence>
<evidence type="ECO:0000256" key="3">
    <source>
        <dbReference type="ARBA" id="ARBA00022989"/>
    </source>
</evidence>
<dbReference type="SUPFAM" id="SSF81321">
    <property type="entry name" value="Family A G protein-coupled receptor-like"/>
    <property type="match status" value="1"/>
</dbReference>
<feature type="transmembrane region" description="Helical" evidence="8">
    <location>
        <begin position="256"/>
        <end position="278"/>
    </location>
</feature>
<evidence type="ECO:0000313" key="11">
    <source>
        <dbReference type="EnsemblMetazoa" id="CapteP191581"/>
    </source>
</evidence>
<dbReference type="HOGENOM" id="CLU_931399_0_0_1"/>
<reference evidence="11" key="3">
    <citation type="submission" date="2015-06" db="UniProtKB">
        <authorList>
            <consortium name="EnsemblMetazoa"/>
        </authorList>
    </citation>
    <scope>IDENTIFICATION</scope>
</reference>
<dbReference type="EMBL" id="AMQN01014328">
    <property type="status" value="NOT_ANNOTATED_CDS"/>
    <property type="molecule type" value="Genomic_DNA"/>
</dbReference>
<dbReference type="PROSITE" id="PS50262">
    <property type="entry name" value="G_PROTEIN_RECEP_F1_2"/>
    <property type="match status" value="1"/>
</dbReference>
<feature type="transmembrane region" description="Helical" evidence="8">
    <location>
        <begin position="202"/>
        <end position="222"/>
    </location>
</feature>
<dbReference type="Gene3D" id="1.20.1070.10">
    <property type="entry name" value="Rhodopsin 7-helix transmembrane proteins"/>
    <property type="match status" value="1"/>
</dbReference>
<keyword evidence="5 8" id="KW-0472">Membrane</keyword>
<sequence>MSELTTALPSEEVVMRPRYYSVADQAISWVICVLALLGNSLTILTILKTRHGIGQKARLYILNLSLADILMVPTLVIELTLSKSGYMFQPLFDLGDDVMMNIYHRELISNILISYLYYFPMCTSLMTLFAVALDRMLAVGRPLQYRTHVTDFRIKLLLASIWLYAAFSGAWLFVFTGFQVTPERMLVTFNPIDFLPPFVNDYLLMPHMYLAVLGNTIAYFIAYRQIKQIGCSSNLHASGSRADQLAERNLRRNRRFFRMVVATICTQIIFWAPFGITYNIAPINRRDSPSYLYNYVQPFVYAMTISNSWINPFLYAALNKDYRTAYNRVLRGMVGGVPNAVASHSSEHTDSVQA</sequence>
<evidence type="ECO:0000256" key="8">
    <source>
        <dbReference type="SAM" id="Phobius"/>
    </source>
</evidence>
<feature type="domain" description="G-protein coupled receptors family 1 profile" evidence="9">
    <location>
        <begin position="38"/>
        <end position="315"/>
    </location>
</feature>
<dbReference type="Pfam" id="PF00001">
    <property type="entry name" value="7tm_1"/>
    <property type="match status" value="1"/>
</dbReference>
<dbReference type="InterPro" id="IPR017452">
    <property type="entry name" value="GPCR_Rhodpsn_7TM"/>
</dbReference>
<dbReference type="PANTHER" id="PTHR45695">
    <property type="entry name" value="LEUCOKININ RECEPTOR-RELATED"/>
    <property type="match status" value="1"/>
</dbReference>
<gene>
    <name evidence="10" type="ORF">CAPTEDRAFT_191581</name>
</gene>
<keyword evidence="3 8" id="KW-1133">Transmembrane helix</keyword>
<keyword evidence="12" id="KW-1185">Reference proteome</keyword>
<dbReference type="Proteomes" id="UP000014760">
    <property type="component" value="Unassembled WGS sequence"/>
</dbReference>
<evidence type="ECO:0000256" key="5">
    <source>
        <dbReference type="ARBA" id="ARBA00023136"/>
    </source>
</evidence>
<dbReference type="GO" id="GO:0004930">
    <property type="term" value="F:G protein-coupled receptor activity"/>
    <property type="evidence" value="ECO:0007669"/>
    <property type="project" value="UniProtKB-KW"/>
</dbReference>
<dbReference type="PRINTS" id="PR00237">
    <property type="entry name" value="GPCRRHODOPSN"/>
</dbReference>
<reference evidence="12" key="1">
    <citation type="submission" date="2012-12" db="EMBL/GenBank/DDBJ databases">
        <authorList>
            <person name="Hellsten U."/>
            <person name="Grimwood J."/>
            <person name="Chapman J.A."/>
            <person name="Shapiro H."/>
            <person name="Aerts A."/>
            <person name="Otillar R.P."/>
            <person name="Terry A.Y."/>
            <person name="Boore J.L."/>
            <person name="Simakov O."/>
            <person name="Marletaz F."/>
            <person name="Cho S.-J."/>
            <person name="Edsinger-Gonzales E."/>
            <person name="Havlak P."/>
            <person name="Kuo D.-H."/>
            <person name="Larsson T."/>
            <person name="Lv J."/>
            <person name="Arendt D."/>
            <person name="Savage R."/>
            <person name="Osoegawa K."/>
            <person name="de Jong P."/>
            <person name="Lindberg D.R."/>
            <person name="Seaver E.C."/>
            <person name="Weisblat D.A."/>
            <person name="Putnam N.H."/>
            <person name="Grigoriev I.V."/>
            <person name="Rokhsar D.S."/>
        </authorList>
    </citation>
    <scope>NUCLEOTIDE SEQUENCE</scope>
    <source>
        <strain evidence="12">I ESC-2004</strain>
    </source>
</reference>
<feature type="transmembrane region" description="Helical" evidence="8">
    <location>
        <begin position="59"/>
        <end position="81"/>
    </location>
</feature>